<proteinExistence type="predicted"/>
<evidence type="ECO:0000313" key="2">
    <source>
        <dbReference type="Proteomes" id="UP000019681"/>
    </source>
</evidence>
<dbReference type="AlphaFoldDB" id="A0A017RXR1"/>
<reference evidence="1 2" key="1">
    <citation type="journal article" date="2014" name="Genome Announc.">
        <title>Draft Genome Sequence of Fervidicella metallireducens Strain AeBT, an Iron-Reducing Thermoanaerobe from the Great Artesian Basin.</title>
        <authorList>
            <person name="Patel B.K."/>
        </authorList>
    </citation>
    <scope>NUCLEOTIDE SEQUENCE [LARGE SCALE GENOMIC DNA]</scope>
    <source>
        <strain evidence="1 2">AeB</strain>
    </source>
</reference>
<evidence type="ECO:0000313" key="1">
    <source>
        <dbReference type="EMBL" id="EYE89528.1"/>
    </source>
</evidence>
<dbReference type="Pfam" id="PF02643">
    <property type="entry name" value="DUF192"/>
    <property type="match status" value="1"/>
</dbReference>
<dbReference type="STRING" id="1403537.Q428_01695"/>
<organism evidence="1 2">
    <name type="scientific">Fervidicella metallireducens AeB</name>
    <dbReference type="NCBI Taxonomy" id="1403537"/>
    <lineage>
        <taxon>Bacteria</taxon>
        <taxon>Bacillati</taxon>
        <taxon>Bacillota</taxon>
        <taxon>Clostridia</taxon>
        <taxon>Eubacteriales</taxon>
        <taxon>Clostridiaceae</taxon>
        <taxon>Fervidicella</taxon>
    </lineage>
</organism>
<protein>
    <recommendedName>
        <fullName evidence="3">DUF192 domain-containing protein</fullName>
    </recommendedName>
</protein>
<name>A0A017RXR1_9CLOT</name>
<evidence type="ECO:0008006" key="3">
    <source>
        <dbReference type="Google" id="ProtNLM"/>
    </source>
</evidence>
<sequence length="76" mass="8531">MHHEAILFKPCNSIHTFFMKFNIDVLFLDKNMVVIKKIEGLEKGKVAYVKDASFVIEAGAGRFSGIETGSHIAYNL</sequence>
<dbReference type="InterPro" id="IPR038695">
    <property type="entry name" value="Saro_0823-like_sf"/>
</dbReference>
<dbReference type="Gene3D" id="2.60.120.1140">
    <property type="entry name" value="Protein of unknown function DUF192"/>
    <property type="match status" value="1"/>
</dbReference>
<gene>
    <name evidence="1" type="ORF">Q428_01695</name>
</gene>
<accession>A0A017RXR1</accession>
<keyword evidence="2" id="KW-1185">Reference proteome</keyword>
<comment type="caution">
    <text evidence="1">The sequence shown here is derived from an EMBL/GenBank/DDBJ whole genome shotgun (WGS) entry which is preliminary data.</text>
</comment>
<dbReference type="InterPro" id="IPR003795">
    <property type="entry name" value="DUF192"/>
</dbReference>
<dbReference type="EMBL" id="AZQP01000003">
    <property type="protein sequence ID" value="EYE89528.1"/>
    <property type="molecule type" value="Genomic_DNA"/>
</dbReference>
<dbReference type="Proteomes" id="UP000019681">
    <property type="component" value="Unassembled WGS sequence"/>
</dbReference>